<dbReference type="EMBL" id="PGUY01000070">
    <property type="protein sequence ID" value="PLT27991.1"/>
    <property type="molecule type" value="Genomic_DNA"/>
</dbReference>
<protein>
    <submittedName>
        <fullName evidence="1">Uncharacterized protein</fullName>
    </submittedName>
</protein>
<organism evidence="1 2">
    <name type="scientific">Peribacillus deserti</name>
    <dbReference type="NCBI Taxonomy" id="673318"/>
    <lineage>
        <taxon>Bacteria</taxon>
        <taxon>Bacillati</taxon>
        <taxon>Bacillota</taxon>
        <taxon>Bacilli</taxon>
        <taxon>Bacillales</taxon>
        <taxon>Bacillaceae</taxon>
        <taxon>Peribacillus</taxon>
    </lineage>
</organism>
<comment type="caution">
    <text evidence="1">The sequence shown here is derived from an EMBL/GenBank/DDBJ whole genome shotgun (WGS) entry which is preliminary data.</text>
</comment>
<keyword evidence="2" id="KW-1185">Reference proteome</keyword>
<name>A0A2N5M0V8_9BACI</name>
<gene>
    <name evidence="1" type="ORF">CUU66_20880</name>
</gene>
<evidence type="ECO:0000313" key="2">
    <source>
        <dbReference type="Proteomes" id="UP000234748"/>
    </source>
</evidence>
<reference evidence="1 2" key="1">
    <citation type="submission" date="2017-11" db="EMBL/GenBank/DDBJ databases">
        <title>Comparitive Functional Genomics of Dry Heat Resistant strains isolated from the Viking Spacecraft.</title>
        <authorList>
            <person name="Seuylemezian A."/>
            <person name="Cooper K."/>
            <person name="Vaishampayan P."/>
        </authorList>
    </citation>
    <scope>NUCLEOTIDE SEQUENCE [LARGE SCALE GENOMIC DNA]</scope>
    <source>
        <strain evidence="1 2">V1-29</strain>
    </source>
</reference>
<proteinExistence type="predicted"/>
<dbReference type="Proteomes" id="UP000234748">
    <property type="component" value="Unassembled WGS sequence"/>
</dbReference>
<sequence length="72" mass="8555">MIKFLPFMLRFGKFMLKFRRFMLMATLLMLILLNLCFSLFVYADPISFMLNSLGMSKRSQQTLRGSFFIPSR</sequence>
<dbReference type="AlphaFoldDB" id="A0A2N5M0V8"/>
<evidence type="ECO:0000313" key="1">
    <source>
        <dbReference type="EMBL" id="PLT27991.1"/>
    </source>
</evidence>
<accession>A0A2N5M0V8</accession>